<evidence type="ECO:0000313" key="4">
    <source>
        <dbReference type="Proteomes" id="UP000515550"/>
    </source>
</evidence>
<dbReference type="VEuPathDB" id="PlasmoDB:PVBDA_0702390"/>
<feature type="compositionally biased region" description="Polar residues" evidence="1">
    <location>
        <begin position="273"/>
        <end position="299"/>
    </location>
</feature>
<feature type="compositionally biased region" description="Low complexity" evidence="1">
    <location>
        <begin position="701"/>
        <end position="718"/>
    </location>
</feature>
<sequence length="892" mass="95687">MNDKTCDFLYEVDEIFTRGTVDEKKFNKFAKCHSYCPYENNSKKNKCTNDYERINALGSYLFNEIREINKDFKGATSDKRYIEVFMMWLGDKLFKIEYDYKTTLEEYYKNNLEKYMGNFNYWKAIDSKKLYKKATIKKMNELYNLLSHICKLIIGYNTYIQTPNKNNRNRLGNYSAQCISHYRAIINSANGCKPYLQLLDSLKMIYENFRMYQIDYNNDIKETDKKLLLNRIQHLTRFKGVNQYLLGVTAKPSFDDTECVEVKSKDEQIGKSIASQKPKNFARGTQTRVSGNAQRRNPGSPQPKQPPPAPAKPPTTPRVQPQPQPQAVQSTDTQQTDPPVSPPQDGSSLKTPKTAEIHQNGQGGTSGEKGGKSSGSVVAQGDQGGSSGGSVDGQGSGAHGSGGASGGPGASKSGQGSGVHGSGGTGIRSGDQAVKGSQEGIGGGTSGGQGRPSSGASGGQGSQGITSGGAGGGKGDAGSGGNVGGSAQGDQGKSHGGTGSVQGGQAKGTGDPSRGNSVPASYGTGTTQSPGTSQPNPPQPVLPLSQNDSSLQRLQTGGSSNGSGNPGDGSSDPVSSTSGGSFGFGSSFLEFLFNGTDKFNKASEFIKDNQQKFKDATEKISGAYNNTVKNLKSAYNASSDYLNNFISNMTSQLNQFDPIPKSGGNQTGSGSSTDGGNPSNPSTKDPPSTPPSSIPNPIQDPPKGSLQQSQSPPQSKPIIQKPAQVNQTNHQKIGQFVKSLSSDLILKKPWNIFPTTWNGSGDCKPEVNFMNATLVCCTSEQCSLTGISVILVLIPIILLIAYKYLSFGSSKKSEKKNMKRVINFHDGKSKTKIIISSNDNKKKLKPVINSVGGKKGPLLNIYKLIRADPMPFINLFFLLIFFVYKRKRDTIE</sequence>
<feature type="region of interest" description="Disordered" evidence="1">
    <location>
        <begin position="653"/>
        <end position="718"/>
    </location>
</feature>
<accession>A0A6V7S0G9</accession>
<dbReference type="Proteomes" id="UP000515550">
    <property type="component" value="Chromosome PVBDA_07"/>
</dbReference>
<reference evidence="3 4" key="1">
    <citation type="submission" date="2020-08" db="EMBL/GenBank/DDBJ databases">
        <authorList>
            <person name="Ramaprasad A."/>
        </authorList>
    </citation>
    <scope>NUCLEOTIDE SEQUENCE [LARGE SCALE GENOMIC DNA]</scope>
</reference>
<evidence type="ECO:0000256" key="1">
    <source>
        <dbReference type="SAM" id="MobiDB-lite"/>
    </source>
</evidence>
<keyword evidence="2" id="KW-0472">Membrane</keyword>
<feature type="region of interest" description="Disordered" evidence="1">
    <location>
        <begin position="270"/>
        <end position="580"/>
    </location>
</feature>
<organism evidence="3 4">
    <name type="scientific">Plasmodium vinckei brucechwatti</name>
    <dbReference type="NCBI Taxonomy" id="119398"/>
    <lineage>
        <taxon>Eukaryota</taxon>
        <taxon>Sar</taxon>
        <taxon>Alveolata</taxon>
        <taxon>Apicomplexa</taxon>
        <taxon>Aconoidasida</taxon>
        <taxon>Haemosporida</taxon>
        <taxon>Plasmodiidae</taxon>
        <taxon>Plasmodium</taxon>
        <taxon>Plasmodium (Vinckeia)</taxon>
    </lineage>
</organism>
<evidence type="ECO:0000256" key="2">
    <source>
        <dbReference type="SAM" id="Phobius"/>
    </source>
</evidence>
<dbReference type="Pfam" id="PF06022">
    <property type="entry name" value="Cir_Bir_Yir"/>
    <property type="match status" value="1"/>
</dbReference>
<feature type="compositionally biased region" description="Polar residues" evidence="1">
    <location>
        <begin position="544"/>
        <end position="555"/>
    </location>
</feature>
<feature type="transmembrane region" description="Helical" evidence="2">
    <location>
        <begin position="784"/>
        <end position="805"/>
    </location>
</feature>
<feature type="compositionally biased region" description="Gly residues" evidence="1">
    <location>
        <begin position="382"/>
        <end position="427"/>
    </location>
</feature>
<proteinExistence type="predicted"/>
<feature type="compositionally biased region" description="Low complexity" evidence="1">
    <location>
        <begin position="568"/>
        <end position="580"/>
    </location>
</feature>
<evidence type="ECO:0000313" key="3">
    <source>
        <dbReference type="EMBL" id="CAD2089294.1"/>
    </source>
</evidence>
<feature type="compositionally biased region" description="Pro residues" evidence="1">
    <location>
        <begin position="300"/>
        <end position="324"/>
    </location>
</feature>
<keyword evidence="2" id="KW-1133">Transmembrane helix</keyword>
<feature type="compositionally biased region" description="Gly residues" evidence="1">
    <location>
        <begin position="494"/>
        <end position="507"/>
    </location>
</feature>
<name>A0A6V7S0G9_PLAVN</name>
<protein>
    <submittedName>
        <fullName evidence="3">PIR protein CIR protein</fullName>
    </submittedName>
</protein>
<feature type="compositionally biased region" description="Pro residues" evidence="1">
    <location>
        <begin position="687"/>
        <end position="700"/>
    </location>
</feature>
<dbReference type="AlphaFoldDB" id="A0A6V7S0G9"/>
<dbReference type="InterPro" id="IPR006477">
    <property type="entry name" value="Yir_bir_cir"/>
</dbReference>
<feature type="compositionally biased region" description="Polar residues" evidence="1">
    <location>
        <begin position="330"/>
        <end position="351"/>
    </location>
</feature>
<keyword evidence="2" id="KW-0812">Transmembrane</keyword>
<feature type="compositionally biased region" description="Low complexity" evidence="1">
    <location>
        <begin position="523"/>
        <end position="534"/>
    </location>
</feature>
<gene>
    <name evidence="3" type="ORF">PVBDA_0702390</name>
</gene>
<feature type="compositionally biased region" description="Gly residues" evidence="1">
    <location>
        <begin position="439"/>
        <end position="487"/>
    </location>
</feature>
<dbReference type="EMBL" id="LR865385">
    <property type="protein sequence ID" value="CAD2089294.1"/>
    <property type="molecule type" value="Genomic_DNA"/>
</dbReference>
<feature type="compositionally biased region" description="Low complexity" evidence="1">
    <location>
        <begin position="662"/>
        <end position="686"/>
    </location>
</feature>